<name>A0A1M5NEX2_9BURK</name>
<proteinExistence type="predicted"/>
<evidence type="ECO:0000313" key="3">
    <source>
        <dbReference type="Proteomes" id="UP000184226"/>
    </source>
</evidence>
<organism evidence="2 3">
    <name type="scientific">Pollutimonas bauzanensis</name>
    <dbReference type="NCBI Taxonomy" id="658167"/>
    <lineage>
        <taxon>Bacteria</taxon>
        <taxon>Pseudomonadati</taxon>
        <taxon>Pseudomonadota</taxon>
        <taxon>Betaproteobacteria</taxon>
        <taxon>Burkholderiales</taxon>
        <taxon>Alcaligenaceae</taxon>
        <taxon>Pollutimonas</taxon>
    </lineage>
</organism>
<reference evidence="2 3" key="1">
    <citation type="submission" date="2016-11" db="EMBL/GenBank/DDBJ databases">
        <authorList>
            <person name="Jaros S."/>
            <person name="Januszkiewicz K."/>
            <person name="Wedrychowicz H."/>
        </authorList>
    </citation>
    <scope>NUCLEOTIDE SEQUENCE [LARGE SCALE GENOMIC DNA]</scope>
    <source>
        <strain evidence="2 3">CGMCC 1.10190</strain>
    </source>
</reference>
<dbReference type="STRING" id="658167.SAMN04488135_101506"/>
<gene>
    <name evidence="2" type="ORF">SAMN04488135_101506</name>
</gene>
<evidence type="ECO:0000256" key="1">
    <source>
        <dbReference type="SAM" id="Phobius"/>
    </source>
</evidence>
<dbReference type="AlphaFoldDB" id="A0A1M5NEX2"/>
<evidence type="ECO:0000313" key="2">
    <source>
        <dbReference type="EMBL" id="SHG88068.1"/>
    </source>
</evidence>
<dbReference type="Proteomes" id="UP000184226">
    <property type="component" value="Unassembled WGS sequence"/>
</dbReference>
<dbReference type="EMBL" id="FQXE01000001">
    <property type="protein sequence ID" value="SHG88068.1"/>
    <property type="molecule type" value="Genomic_DNA"/>
</dbReference>
<keyword evidence="1" id="KW-0812">Transmembrane</keyword>
<keyword evidence="1" id="KW-0472">Membrane</keyword>
<feature type="transmembrane region" description="Helical" evidence="1">
    <location>
        <begin position="39"/>
        <end position="63"/>
    </location>
</feature>
<sequence length="66" mass="7522">MKIAIILLSMLAAAGTWWWNVQRLRRSLTPTFSEKFKNVLKSLVAGVIVYFSLMTVALLYLMITTT</sequence>
<keyword evidence="3" id="KW-1185">Reference proteome</keyword>
<accession>A0A1M5NEX2</accession>
<keyword evidence="1" id="KW-1133">Transmembrane helix</keyword>
<protein>
    <submittedName>
        <fullName evidence="2">Uncharacterized protein</fullName>
    </submittedName>
</protein>
<dbReference type="RefSeq" id="WP_073101477.1">
    <property type="nucleotide sequence ID" value="NZ_FQXE01000001.1"/>
</dbReference>
<dbReference type="OrthoDB" id="8690149at2"/>